<evidence type="ECO:0000256" key="1">
    <source>
        <dbReference type="ARBA" id="ARBA00004434"/>
    </source>
</evidence>
<comment type="function">
    <text evidence="12">Component of the MICOS complex, a large protein complex of the mitochondrial inner membrane that plays crucial roles in the maintenance of crista junctions, inner membrane architecture, and formation of contact sites to the outer membrane. Plays a role in keeping cristae membranes connected to the inner boundary membrane. Also promotes protein import via the mitochondrial intermembrane space assembly (MIA) pathway.</text>
</comment>
<dbReference type="AlphaFoldDB" id="A0A4U0X082"/>
<evidence type="ECO:0000256" key="5">
    <source>
        <dbReference type="ARBA" id="ARBA00022692"/>
    </source>
</evidence>
<comment type="subcellular location">
    <subcellularLocation>
        <location evidence="1 13">Mitochondrion inner membrane</location>
        <topology evidence="1 13">Single-pass membrane protein</topology>
    </subcellularLocation>
</comment>
<evidence type="ECO:0000256" key="4">
    <source>
        <dbReference type="ARBA" id="ARBA00018116"/>
    </source>
</evidence>
<evidence type="ECO:0000256" key="11">
    <source>
        <dbReference type="ARBA" id="ARBA00023136"/>
    </source>
</evidence>
<dbReference type="GO" id="GO:0061617">
    <property type="term" value="C:MICOS complex"/>
    <property type="evidence" value="ECO:0007669"/>
    <property type="project" value="TreeGrafter"/>
</dbReference>
<keyword evidence="6 13" id="KW-0999">Mitochondrion inner membrane</keyword>
<evidence type="ECO:0000256" key="2">
    <source>
        <dbReference type="ARBA" id="ARBA00010877"/>
    </source>
</evidence>
<evidence type="ECO:0000256" key="12">
    <source>
        <dbReference type="ARBA" id="ARBA00025571"/>
    </source>
</evidence>
<evidence type="ECO:0000256" key="14">
    <source>
        <dbReference type="SAM" id="Coils"/>
    </source>
</evidence>
<feature type="transmembrane region" description="Helical" evidence="13">
    <location>
        <begin position="429"/>
        <end position="449"/>
    </location>
</feature>
<evidence type="ECO:0000256" key="13">
    <source>
        <dbReference type="RuleBase" id="RU363000"/>
    </source>
</evidence>
<dbReference type="Pfam" id="PF09731">
    <property type="entry name" value="Mitofilin"/>
    <property type="match status" value="1"/>
</dbReference>
<protein>
    <recommendedName>
        <fullName evidence="4 13">MICOS complex subunit MIC60</fullName>
    </recommendedName>
    <alternativeName>
        <fullName evidence="13">Mitofilin</fullName>
    </alternativeName>
</protein>
<accession>A0A4U0X082</accession>
<dbReference type="InterPro" id="IPR056009">
    <property type="entry name" value="DUF7587"/>
</dbReference>
<dbReference type="InterPro" id="IPR019133">
    <property type="entry name" value="MIC60"/>
</dbReference>
<evidence type="ECO:0000256" key="10">
    <source>
        <dbReference type="ARBA" id="ARBA00023128"/>
    </source>
</evidence>
<dbReference type="Proteomes" id="UP000309340">
    <property type="component" value="Unassembled WGS sequence"/>
</dbReference>
<comment type="similarity">
    <text evidence="2 13">Belongs to the MICOS complex subunit Mic60 family.</text>
</comment>
<organism evidence="17 18">
    <name type="scientific">Friedmanniomyces simplex</name>
    <dbReference type="NCBI Taxonomy" id="329884"/>
    <lineage>
        <taxon>Eukaryota</taxon>
        <taxon>Fungi</taxon>
        <taxon>Dikarya</taxon>
        <taxon>Ascomycota</taxon>
        <taxon>Pezizomycotina</taxon>
        <taxon>Dothideomycetes</taxon>
        <taxon>Dothideomycetidae</taxon>
        <taxon>Mycosphaerellales</taxon>
        <taxon>Teratosphaeriaceae</taxon>
        <taxon>Friedmanniomyces</taxon>
    </lineage>
</organism>
<gene>
    <name evidence="17" type="ORF">B0A55_08012</name>
</gene>
<dbReference type="EMBL" id="NAJQ01000442">
    <property type="protein sequence ID" value="TKA69572.1"/>
    <property type="molecule type" value="Genomic_DNA"/>
</dbReference>
<sequence>MNASERRLLQEAQSKPRYLFRAASDQSRGDNTPFAIDPLAGNGAKCHRSLDSIPWTTVKLMTEDHLSWRYYSPPELSSWTVSLLWVLIHAVRKTVAHGRIPAETNILVYVLDTQSISDKHVYRSKNLVRIFDLGDTPSIEGYCVGEYLNHGKLANTDGFKAVPLQQLIHAGVFNSIPELKLTTSKRQPRLYQRVQELRRTFSERSWRIRARTVRTYRVLGSCFGEAWEGIMTLAVLSLRRRDRSWASLARLYEGLLDLPFPVQQSASVVLPDDGVPEAREFATLLYGRRALSSTQDFSPTGGEGELTNLLGELRVNDGRETNVVCRVRAFADLRTSDKTVLPGSESKTVAGVPQAPILDAPKTAASDIPDLAALKTDPRPTASTPPLSAPPPSTNTGNLPPTGTGTAATGPTSAAPPPPKRPRRRFRTFLLSLFILTSLGYAGGVYYSLVSDNFHDFFTEYIPYGEDAVAYFEEREYRKRFPTREYGAKNWPQTRGENKVTIGKSSGLSPRIANERKESSDLGQKGRHVSAIEDNNKPQPGKAQQTPDATSPRDKTQAVEAAKKGVEAPQSSSPGTSGGRTLQPKENVADKGDISRPATSQPKEAASRPAQDTAPAKPAAPPAPTIDHLNVPQATEPVVQDLVKMVNNVITAINASPEASKFSSTVQTAKGDLNNIISTIGTLKDSAAHEAETKIKDAHTEFDSAAKELVRRLEQEMREQESKWREEYENEREKLSNSYQQRLQTELDSVTKVQEEERRNALIQQEIDLQKQYMDTVKAKVEEERSGRLSKIDALAQSVDELEKLTGEWNSVVDATLKTQHLQVAVEAVRAKVLDSDTPTPFLNELVALKEVSKNDDVVNAAIASINPLAYQRGIPSPASLIDRFRRVASEVRKASLLPEDAGVASHAASAVLSRFMFTKKADRGLPEGEDVEATLARTEVLLEEGDLDAAAREMNGLRGWAGVLSRDWVGECRRVLEVRQAVEVIAAEARLQSLLVE</sequence>
<feature type="compositionally biased region" description="Basic and acidic residues" evidence="15">
    <location>
        <begin position="551"/>
        <end position="566"/>
    </location>
</feature>
<keyword evidence="7" id="KW-0809">Transit peptide</keyword>
<comment type="subunit">
    <text evidence="3 13">Component of the mitochondrial contact site and cristae organizing system (MICOS) complex.</text>
</comment>
<keyword evidence="18" id="KW-1185">Reference proteome</keyword>
<evidence type="ECO:0000313" key="18">
    <source>
        <dbReference type="Proteomes" id="UP000309340"/>
    </source>
</evidence>
<keyword evidence="11 13" id="KW-0472">Membrane</keyword>
<evidence type="ECO:0000313" key="17">
    <source>
        <dbReference type="EMBL" id="TKA69572.1"/>
    </source>
</evidence>
<keyword evidence="10 13" id="KW-0496">Mitochondrion</keyword>
<feature type="domain" description="DUF7587" evidence="16">
    <location>
        <begin position="15"/>
        <end position="152"/>
    </location>
</feature>
<dbReference type="Pfam" id="PF24494">
    <property type="entry name" value="DUF7587"/>
    <property type="match status" value="1"/>
</dbReference>
<evidence type="ECO:0000256" key="7">
    <source>
        <dbReference type="ARBA" id="ARBA00022946"/>
    </source>
</evidence>
<feature type="region of interest" description="Disordered" evidence="15">
    <location>
        <begin position="374"/>
        <end position="423"/>
    </location>
</feature>
<keyword evidence="9 14" id="KW-0175">Coiled coil</keyword>
<dbReference type="GO" id="GO:0042407">
    <property type="term" value="P:cristae formation"/>
    <property type="evidence" value="ECO:0007669"/>
    <property type="project" value="TreeGrafter"/>
</dbReference>
<feature type="region of interest" description="Disordered" evidence="15">
    <location>
        <begin position="488"/>
        <end position="629"/>
    </location>
</feature>
<comment type="caution">
    <text evidence="17">The sequence shown here is derived from an EMBL/GenBank/DDBJ whole genome shotgun (WGS) entry which is preliminary data.</text>
</comment>
<dbReference type="PANTHER" id="PTHR15415:SF7">
    <property type="entry name" value="MICOS COMPLEX SUBUNIT MIC60"/>
    <property type="match status" value="1"/>
</dbReference>
<keyword evidence="5 13" id="KW-0812">Transmembrane</keyword>
<name>A0A4U0X082_9PEZI</name>
<feature type="coiled-coil region" evidence="14">
    <location>
        <begin position="688"/>
        <end position="745"/>
    </location>
</feature>
<evidence type="ECO:0000259" key="16">
    <source>
        <dbReference type="Pfam" id="PF24494"/>
    </source>
</evidence>
<evidence type="ECO:0000256" key="8">
    <source>
        <dbReference type="ARBA" id="ARBA00022989"/>
    </source>
</evidence>
<evidence type="ECO:0000256" key="3">
    <source>
        <dbReference type="ARBA" id="ARBA00011875"/>
    </source>
</evidence>
<dbReference type="OrthoDB" id="10261039at2759"/>
<evidence type="ECO:0000256" key="6">
    <source>
        <dbReference type="ARBA" id="ARBA00022792"/>
    </source>
</evidence>
<proteinExistence type="inferred from homology"/>
<dbReference type="STRING" id="329884.A0A4U0X082"/>
<dbReference type="PANTHER" id="PTHR15415">
    <property type="entry name" value="MITOFILIN"/>
    <property type="match status" value="1"/>
</dbReference>
<evidence type="ECO:0000256" key="15">
    <source>
        <dbReference type="SAM" id="MobiDB-lite"/>
    </source>
</evidence>
<evidence type="ECO:0000256" key="9">
    <source>
        <dbReference type="ARBA" id="ARBA00023054"/>
    </source>
</evidence>
<reference evidence="17 18" key="1">
    <citation type="submission" date="2017-03" db="EMBL/GenBank/DDBJ databases">
        <title>Genomes of endolithic fungi from Antarctica.</title>
        <authorList>
            <person name="Coleine C."/>
            <person name="Masonjones S."/>
            <person name="Stajich J.E."/>
        </authorList>
    </citation>
    <scope>NUCLEOTIDE SEQUENCE [LARGE SCALE GENOMIC DNA]</scope>
    <source>
        <strain evidence="17 18">CCFEE 5184</strain>
    </source>
</reference>
<feature type="compositionally biased region" description="Low complexity" evidence="15">
    <location>
        <begin position="394"/>
        <end position="413"/>
    </location>
</feature>
<keyword evidence="8 13" id="KW-1133">Transmembrane helix</keyword>